<dbReference type="Gene3D" id="1.10.10.60">
    <property type="entry name" value="Homeodomain-like"/>
    <property type="match status" value="1"/>
</dbReference>
<dbReference type="EMBL" id="FSRA01000002">
    <property type="protein sequence ID" value="SIO52454.1"/>
    <property type="molecule type" value="Genomic_DNA"/>
</dbReference>
<evidence type="ECO:0000313" key="7">
    <source>
        <dbReference type="Proteomes" id="UP000185003"/>
    </source>
</evidence>
<dbReference type="STRING" id="536979.SAMN04488055_5234"/>
<gene>
    <name evidence="6" type="ORF">SAMN04488055_5234</name>
</gene>
<dbReference type="Pfam" id="PF00440">
    <property type="entry name" value="TetR_N"/>
    <property type="match status" value="1"/>
</dbReference>
<dbReference type="OrthoDB" id="9795242at2"/>
<sequence>MSGRNKEFDERSALADATEVFWMKGYESASTEDLLQAMGINKGSMYNTFGNKRELFRQVFDEFSKKSTARIKAIFDKHKNPVDAVKEIFRDVTRPADPVEHQKGCFFIKILSEMSGMDEEMAAIARQKLLEVEAIYLIYMKKGIKEGFLKGNIPPETLAKYLVNMWNGISISRRIYGKKDLEKMVELNLEIFKGA</sequence>
<dbReference type="RefSeq" id="WP_074242485.1">
    <property type="nucleotide sequence ID" value="NZ_FSRA01000002.1"/>
</dbReference>
<reference evidence="6 7" key="1">
    <citation type="submission" date="2016-11" db="EMBL/GenBank/DDBJ databases">
        <authorList>
            <person name="Jaros S."/>
            <person name="Januszkiewicz K."/>
            <person name="Wedrychowicz H."/>
        </authorList>
    </citation>
    <scope>NUCLEOTIDE SEQUENCE [LARGE SCALE GENOMIC DNA]</scope>
    <source>
        <strain evidence="6 7">DSM 24787</strain>
    </source>
</reference>
<dbReference type="PANTHER" id="PTHR47506:SF10">
    <property type="entry name" value="TRANSCRIPTIONAL REGULATORY PROTEIN"/>
    <property type="match status" value="1"/>
</dbReference>
<protein>
    <submittedName>
        <fullName evidence="6">Transcriptional regulator, TetR family</fullName>
    </submittedName>
</protein>
<dbReference type="SUPFAM" id="SSF48498">
    <property type="entry name" value="Tetracyclin repressor-like, C-terminal domain"/>
    <property type="match status" value="1"/>
</dbReference>
<evidence type="ECO:0000256" key="4">
    <source>
        <dbReference type="PROSITE-ProRule" id="PRU00335"/>
    </source>
</evidence>
<name>A0A1N6K781_9BACT</name>
<organism evidence="6 7">
    <name type="scientific">Chitinophaga niabensis</name>
    <dbReference type="NCBI Taxonomy" id="536979"/>
    <lineage>
        <taxon>Bacteria</taxon>
        <taxon>Pseudomonadati</taxon>
        <taxon>Bacteroidota</taxon>
        <taxon>Chitinophagia</taxon>
        <taxon>Chitinophagales</taxon>
        <taxon>Chitinophagaceae</taxon>
        <taxon>Chitinophaga</taxon>
    </lineage>
</organism>
<dbReference type="Pfam" id="PF16925">
    <property type="entry name" value="TetR_C_13"/>
    <property type="match status" value="1"/>
</dbReference>
<dbReference type="InterPro" id="IPR036271">
    <property type="entry name" value="Tet_transcr_reg_TetR-rel_C_sf"/>
</dbReference>
<evidence type="ECO:0000313" key="6">
    <source>
        <dbReference type="EMBL" id="SIO52454.1"/>
    </source>
</evidence>
<feature type="domain" description="HTH tetR-type" evidence="5">
    <location>
        <begin position="7"/>
        <end position="67"/>
    </location>
</feature>
<dbReference type="PROSITE" id="PS50977">
    <property type="entry name" value="HTH_TETR_2"/>
    <property type="match status" value="1"/>
</dbReference>
<evidence type="ECO:0000256" key="1">
    <source>
        <dbReference type="ARBA" id="ARBA00023015"/>
    </source>
</evidence>
<dbReference type="InterPro" id="IPR001647">
    <property type="entry name" value="HTH_TetR"/>
</dbReference>
<dbReference type="GO" id="GO:0003677">
    <property type="term" value="F:DNA binding"/>
    <property type="evidence" value="ECO:0007669"/>
    <property type="project" value="UniProtKB-UniRule"/>
</dbReference>
<keyword evidence="7" id="KW-1185">Reference proteome</keyword>
<feature type="DNA-binding region" description="H-T-H motif" evidence="4">
    <location>
        <begin position="30"/>
        <end position="49"/>
    </location>
</feature>
<dbReference type="InterPro" id="IPR011075">
    <property type="entry name" value="TetR_C"/>
</dbReference>
<evidence type="ECO:0000259" key="5">
    <source>
        <dbReference type="PROSITE" id="PS50977"/>
    </source>
</evidence>
<accession>A0A1N6K781</accession>
<keyword evidence="1" id="KW-0805">Transcription regulation</keyword>
<dbReference type="SUPFAM" id="SSF46689">
    <property type="entry name" value="Homeodomain-like"/>
    <property type="match status" value="1"/>
</dbReference>
<dbReference type="Gene3D" id="1.10.357.10">
    <property type="entry name" value="Tetracycline Repressor, domain 2"/>
    <property type="match status" value="1"/>
</dbReference>
<keyword evidence="2 4" id="KW-0238">DNA-binding</keyword>
<dbReference type="InterPro" id="IPR009057">
    <property type="entry name" value="Homeodomain-like_sf"/>
</dbReference>
<evidence type="ECO:0000256" key="3">
    <source>
        <dbReference type="ARBA" id="ARBA00023163"/>
    </source>
</evidence>
<keyword evidence="3" id="KW-0804">Transcription</keyword>
<evidence type="ECO:0000256" key="2">
    <source>
        <dbReference type="ARBA" id="ARBA00023125"/>
    </source>
</evidence>
<dbReference type="Proteomes" id="UP000185003">
    <property type="component" value="Unassembled WGS sequence"/>
</dbReference>
<dbReference type="PANTHER" id="PTHR47506">
    <property type="entry name" value="TRANSCRIPTIONAL REGULATORY PROTEIN"/>
    <property type="match status" value="1"/>
</dbReference>
<dbReference type="AlphaFoldDB" id="A0A1N6K781"/>
<proteinExistence type="predicted"/>